<feature type="region of interest" description="Disordered" evidence="1">
    <location>
        <begin position="248"/>
        <end position="275"/>
    </location>
</feature>
<dbReference type="Pfam" id="PF05585">
    <property type="entry name" value="DUF1758"/>
    <property type="match status" value="1"/>
</dbReference>
<protein>
    <recommendedName>
        <fullName evidence="2">Integrase catalytic domain-containing protein</fullName>
    </recommendedName>
</protein>
<dbReference type="CDD" id="cd00303">
    <property type="entry name" value="retropepsin_like"/>
    <property type="match status" value="1"/>
</dbReference>
<dbReference type="InterPro" id="IPR043128">
    <property type="entry name" value="Rev_trsase/Diguanyl_cyclase"/>
</dbReference>
<proteinExistence type="predicted"/>
<comment type="caution">
    <text evidence="3">The sequence shown here is derived from an EMBL/GenBank/DDBJ whole genome shotgun (WGS) entry which is preliminary data.</text>
</comment>
<dbReference type="GO" id="GO:0015074">
    <property type="term" value="P:DNA integration"/>
    <property type="evidence" value="ECO:0007669"/>
    <property type="project" value="InterPro"/>
</dbReference>
<name>A0A6V7YA72_MELEN</name>
<dbReference type="GO" id="GO:0042575">
    <property type="term" value="C:DNA polymerase complex"/>
    <property type="evidence" value="ECO:0007669"/>
    <property type="project" value="UniProtKB-ARBA"/>
</dbReference>
<dbReference type="InterPro" id="IPR001584">
    <property type="entry name" value="Integrase_cat-core"/>
</dbReference>
<dbReference type="InterPro" id="IPR000477">
    <property type="entry name" value="RT_dom"/>
</dbReference>
<dbReference type="SUPFAM" id="SSF56672">
    <property type="entry name" value="DNA/RNA polymerases"/>
    <property type="match status" value="1"/>
</dbReference>
<dbReference type="Gene3D" id="3.10.10.10">
    <property type="entry name" value="HIV Type 1 Reverse Transcriptase, subunit A, domain 1"/>
    <property type="match status" value="1"/>
</dbReference>
<dbReference type="InterPro" id="IPR008042">
    <property type="entry name" value="Retrotrans_Pao"/>
</dbReference>
<feature type="domain" description="Integrase catalytic" evidence="2">
    <location>
        <begin position="1345"/>
        <end position="1525"/>
    </location>
</feature>
<organism evidence="3 4">
    <name type="scientific">Meloidogyne enterolobii</name>
    <name type="common">Root-knot nematode worm</name>
    <name type="synonym">Meloidogyne mayaguensis</name>
    <dbReference type="NCBI Taxonomy" id="390850"/>
    <lineage>
        <taxon>Eukaryota</taxon>
        <taxon>Metazoa</taxon>
        <taxon>Ecdysozoa</taxon>
        <taxon>Nematoda</taxon>
        <taxon>Chromadorea</taxon>
        <taxon>Rhabditida</taxon>
        <taxon>Tylenchina</taxon>
        <taxon>Tylenchomorpha</taxon>
        <taxon>Tylenchoidea</taxon>
        <taxon>Meloidogynidae</taxon>
        <taxon>Meloidogyninae</taxon>
        <taxon>Meloidogyne</taxon>
    </lineage>
</organism>
<dbReference type="InterPro" id="IPR012337">
    <property type="entry name" value="RNaseH-like_sf"/>
</dbReference>
<evidence type="ECO:0000313" key="4">
    <source>
        <dbReference type="Proteomes" id="UP000580250"/>
    </source>
</evidence>
<evidence type="ECO:0000259" key="2">
    <source>
        <dbReference type="PROSITE" id="PS50994"/>
    </source>
</evidence>
<dbReference type="InterPro" id="IPR008737">
    <property type="entry name" value="DUF1758"/>
</dbReference>
<dbReference type="SUPFAM" id="SSF53098">
    <property type="entry name" value="Ribonuclease H-like"/>
    <property type="match status" value="1"/>
</dbReference>
<dbReference type="PANTHER" id="PTHR47331:SF1">
    <property type="entry name" value="GAG-LIKE PROTEIN"/>
    <property type="match status" value="1"/>
</dbReference>
<dbReference type="EMBL" id="CAJEWN010003716">
    <property type="protein sequence ID" value="CAD2208431.1"/>
    <property type="molecule type" value="Genomic_DNA"/>
</dbReference>
<dbReference type="GO" id="GO:0003676">
    <property type="term" value="F:nucleic acid binding"/>
    <property type="evidence" value="ECO:0007669"/>
    <property type="project" value="InterPro"/>
</dbReference>
<dbReference type="PANTHER" id="PTHR47331">
    <property type="entry name" value="PHD-TYPE DOMAIN-CONTAINING PROTEIN"/>
    <property type="match status" value="1"/>
</dbReference>
<feature type="region of interest" description="Disordered" evidence="1">
    <location>
        <begin position="100"/>
        <end position="126"/>
    </location>
</feature>
<dbReference type="Pfam" id="PF00078">
    <property type="entry name" value="RVT_1"/>
    <property type="match status" value="1"/>
</dbReference>
<dbReference type="PROSITE" id="PS50994">
    <property type="entry name" value="INTEGRASE"/>
    <property type="match status" value="1"/>
</dbReference>
<dbReference type="Proteomes" id="UP000580250">
    <property type="component" value="Unassembled WGS sequence"/>
</dbReference>
<dbReference type="Gene3D" id="3.30.70.270">
    <property type="match status" value="1"/>
</dbReference>
<sequence>MRVRELHMKLANLKNCSSLKETKVFAFELERLIRELRAEGENTEGPVVYLALEKKLNKNFLREILNKKSEEGAAWSTTRFREVLHETLQREMSIQEVINEYDHERAPNRNVPRPPPRRSLPTPRNPDYTYLVVQDKNLPKFNQNRAFVPRSPPACVFCNQSHWSDECRVVTDPRSRIKIAEAKGLCTRCLGKNHSPKNCWRPSTCFYCKRAHPGAFCFLKNISNRNSPRQNVEVSRKFFTGGNAQLLRMQPPQRGGNFNNRQTQPPQRGGNFNNRQAQWPQTQTQFRGNNISAVWPNQSQEEASRRMLSIEAPNQRGQVIRTPEIKHAQNGQTNVALEGEGKALLMTVEVMVSNPRKQENKIPALVFLDPGSQRSFVSKRIAEKLELAPMGKEDYYLSSFGSEKPKKYESELVRIDLLGKNEERLSMVLNKMDFIVNPLPCYDLAKMEPQALHDWRLCKADWRPPDVLLGMDIWHELNVQPLEKLPSGFTISTSRIGNILSGAGLQENGSTPKKGVYFANVAQVYTILEEDGEEDFKTDVEHSEQLSHFFGLHGVGLEDVSAPTTDEEVMENFRKNLVFVDGRYQVALPFNKNIQFLPTNYRHAKMRLASTLRKLRKLNLVDEYEKILKEQYDKGMIEKVENPSEADGPVHYLPHRAVVRMDKTFTKVRIVMDASARPPSQPNAPSLNNCLHTGPLLLKQLVGILLRFRFMDRVLLADIEKAFLQLGVRETDRDCTRFLWLEKPKEANLDEIQFTHCIIFRFTRVSFGLTVSPFLLNATLQEHLGLFESPVARSIEENLYVDNIMIEMRKEDRVEEVCREATEILEAAGMSIREFFGVSKEEFGEVPEGKLAPDLEKTKILGLYWYLNKEKLTIPFPKFEGSVTKRQVLSTIAKIYDPLGLISPCLIPAKKVLQKIFEANYKWDVSVSRELVEEWQRVLLTWNNSGTESFEISFPRRIPIGSASERELHCFVDASGQGFGAAVYLRTEVEDGIKTNLIFAKSLIKPLNMSQNEATIPRLELQAIMVGVKSLKFLLEELKLNKEVATIWTDSLCNVERLNNFEKYDRFIANRIVKIRGQFKVAHVISKDNPADLCSRGVAPEVLINNKFWWSGPEWLEEEKSKWPPSQAEYSPEKEEWRKAEEEKMEVILEEVSEEKCIIDATRFSKYQKLLGATVYAFRFLQKILSNFDLKGPKKYFCDLKNFLISKAIPGTVFDKNLPSLKELQSAEWYLLQCAQEEYPPSENVKVDLNLYLAKGLWRCQGRIDESELPEEAIKPIWLPNDAWITRLIVLKYHIERKHCGTQTLLGELRQRFWLTREDVSFVENLKCQPYRANIFDTLPKERVREARPFANSGIDFFGPLSIKEEGKIGKAYGALFTCLVVRAIHLEFVEDLSAVSFLQAYRRFISRRGIPKIILSDNATNFQMGAKIVKKLNDKTWFSQEVQEFTKYQGTLWRFNTPRNPQEGGAWERLIGITKKALKRCVGKSLLNRTELTTLFCELESVVNSRPLTFQSDREPIQSIRPIDFLIPYPQTEVNFPDLEEESDYEEEVAGRTQITQQIRKTNKRLNKFWEVWRNDYLLSLRERTLGGTKVKNRMEPVVGDIVLVEEALPRSLWKLDSSSENEDEIVEGVNVIIEQAEATVESSRPPQPYTRLETRLLALSNLINEAKNARNPGIASPQQQVPKITNPRLPANYRIPKKIPEKPPQKKKIVKRKGKLREHPLQKVIKKTTTIEEKERNIKRFVNLWRIEEEIDQHWSIQAPIAIMDNREVDYGLFSPCIGDMHSECKAPTVFNRNAYRRDPAFRQYVPDILLTLMHCLAADWFSRQRFPRREIKEAVQGQLLREGNTPMITALTLWQYIKEAPLRAFPNETLKEVLRVRQNTCKVFRSLIFRQPFGPLRLQLPPQTPDGEIK</sequence>
<dbReference type="OrthoDB" id="2275149at2759"/>
<accession>A0A6V7YA72</accession>
<gene>
    <name evidence="3" type="ORF">MENT_LOCUS62471</name>
</gene>
<dbReference type="Pfam" id="PF05380">
    <property type="entry name" value="Peptidase_A17"/>
    <property type="match status" value="1"/>
</dbReference>
<dbReference type="InterPro" id="IPR036397">
    <property type="entry name" value="RNaseH_sf"/>
</dbReference>
<reference evidence="3 4" key="1">
    <citation type="submission" date="2020-08" db="EMBL/GenBank/DDBJ databases">
        <authorList>
            <person name="Koutsovoulos G."/>
            <person name="Danchin GJ E."/>
        </authorList>
    </citation>
    <scope>NUCLEOTIDE SEQUENCE [LARGE SCALE GENOMIC DNA]</scope>
</reference>
<evidence type="ECO:0000313" key="3">
    <source>
        <dbReference type="EMBL" id="CAD2208431.1"/>
    </source>
</evidence>
<feature type="compositionally biased region" description="Polar residues" evidence="1">
    <location>
        <begin position="256"/>
        <end position="275"/>
    </location>
</feature>
<feature type="region of interest" description="Disordered" evidence="1">
    <location>
        <begin position="1672"/>
        <end position="1715"/>
    </location>
</feature>
<dbReference type="InterPro" id="IPR043502">
    <property type="entry name" value="DNA/RNA_pol_sf"/>
</dbReference>
<evidence type="ECO:0000256" key="1">
    <source>
        <dbReference type="SAM" id="MobiDB-lite"/>
    </source>
</evidence>
<dbReference type="Gene3D" id="3.30.420.10">
    <property type="entry name" value="Ribonuclease H-like superfamily/Ribonuclease H"/>
    <property type="match status" value="1"/>
</dbReference>